<dbReference type="EMBL" id="JAASQI010000014">
    <property type="protein sequence ID" value="NIJ60182.1"/>
    <property type="molecule type" value="Genomic_DNA"/>
</dbReference>
<sequence length="49" mass="5309">MAPEERLAGFFRDLDDLLNEVILARGAARSGSANARWCTGSRISLTVNS</sequence>
<reference evidence="1 2" key="1">
    <citation type="submission" date="2020-03" db="EMBL/GenBank/DDBJ databases">
        <title>Genomic Encyclopedia of Type Strains, Phase IV (KMG-IV): sequencing the most valuable type-strain genomes for metagenomic binning, comparative biology and taxonomic classification.</title>
        <authorList>
            <person name="Goeker M."/>
        </authorList>
    </citation>
    <scope>NUCLEOTIDE SEQUENCE [LARGE SCALE GENOMIC DNA]</scope>
    <source>
        <strain evidence="1 2">DSM 103870</strain>
    </source>
</reference>
<protein>
    <submittedName>
        <fullName evidence="1">Uncharacterized protein</fullName>
    </submittedName>
</protein>
<evidence type="ECO:0000313" key="1">
    <source>
        <dbReference type="EMBL" id="NIJ60182.1"/>
    </source>
</evidence>
<accession>A0ABX0V4N7</accession>
<dbReference type="Proteomes" id="UP001429580">
    <property type="component" value="Unassembled WGS sequence"/>
</dbReference>
<keyword evidence="2" id="KW-1185">Reference proteome</keyword>
<comment type="caution">
    <text evidence="1">The sequence shown here is derived from an EMBL/GenBank/DDBJ whole genome shotgun (WGS) entry which is preliminary data.</text>
</comment>
<evidence type="ECO:0000313" key="2">
    <source>
        <dbReference type="Proteomes" id="UP001429580"/>
    </source>
</evidence>
<name>A0ABX0V4N7_9HYPH</name>
<proteinExistence type="predicted"/>
<organism evidence="1 2">
    <name type="scientific">Pseudochelatococcus lubricantis</name>
    <dbReference type="NCBI Taxonomy" id="1538102"/>
    <lineage>
        <taxon>Bacteria</taxon>
        <taxon>Pseudomonadati</taxon>
        <taxon>Pseudomonadota</taxon>
        <taxon>Alphaproteobacteria</taxon>
        <taxon>Hyphomicrobiales</taxon>
        <taxon>Chelatococcaceae</taxon>
        <taxon>Pseudochelatococcus</taxon>
    </lineage>
</organism>
<gene>
    <name evidence="1" type="ORF">FHS82_004049</name>
</gene>